<dbReference type="HOGENOM" id="CLU_027402_21_2_6"/>
<dbReference type="Gene3D" id="3.30.420.10">
    <property type="entry name" value="Ribonuclease H-like superfamily/Ribonuclease H"/>
    <property type="match status" value="1"/>
</dbReference>
<dbReference type="NCBIfam" id="NF033516">
    <property type="entry name" value="transpos_IS3"/>
    <property type="match status" value="1"/>
</dbReference>
<dbReference type="PANTHER" id="PTHR46889">
    <property type="entry name" value="TRANSPOSASE INSF FOR INSERTION SEQUENCE IS3B-RELATED"/>
    <property type="match status" value="1"/>
</dbReference>
<dbReference type="InterPro" id="IPR048020">
    <property type="entry name" value="Transpos_IS3"/>
</dbReference>
<dbReference type="InterPro" id="IPR036397">
    <property type="entry name" value="RNaseH_sf"/>
</dbReference>
<dbReference type="GO" id="GO:0003676">
    <property type="term" value="F:nucleic acid binding"/>
    <property type="evidence" value="ECO:0007669"/>
    <property type="project" value="InterPro"/>
</dbReference>
<dbReference type="Pfam" id="PF00665">
    <property type="entry name" value="rve"/>
    <property type="match status" value="1"/>
</dbReference>
<dbReference type="EMBL" id="APPO01000013">
    <property type="protein sequence ID" value="ENV37336.1"/>
    <property type="molecule type" value="Genomic_DNA"/>
</dbReference>
<dbReference type="InterPro" id="IPR012337">
    <property type="entry name" value="RNaseH-like_sf"/>
</dbReference>
<proteinExistence type="predicted"/>
<dbReference type="PROSITE" id="PS50994">
    <property type="entry name" value="INTEGRASE"/>
    <property type="match status" value="1"/>
</dbReference>
<dbReference type="InterPro" id="IPR001584">
    <property type="entry name" value="Integrase_cat-core"/>
</dbReference>
<dbReference type="AlphaFoldDB" id="N8YKW5"/>
<protein>
    <recommendedName>
        <fullName evidence="1">Integrase catalytic domain-containing protein</fullName>
    </recommendedName>
</protein>
<gene>
    <name evidence="2" type="ORF">F959_02144</name>
</gene>
<dbReference type="PATRIC" id="fig|1191460.12.peg.2135"/>
<evidence type="ECO:0000313" key="3">
    <source>
        <dbReference type="Proteomes" id="UP000018445"/>
    </source>
</evidence>
<keyword evidence="3" id="KW-1185">Reference proteome</keyword>
<dbReference type="InterPro" id="IPR025948">
    <property type="entry name" value="HTH-like_dom"/>
</dbReference>
<dbReference type="Proteomes" id="UP000018445">
    <property type="component" value="Unassembled WGS sequence"/>
</dbReference>
<name>N8YKW5_ACIVR</name>
<dbReference type="GO" id="GO:0015074">
    <property type="term" value="P:DNA integration"/>
    <property type="evidence" value="ECO:0007669"/>
    <property type="project" value="InterPro"/>
</dbReference>
<sequence length="167" mass="19279">MVKAAISETAKKRQQLSGLIKQFWLESGGVYGYRKIHCDLKDISEGCGINRVHRLMKADGLKSQRGYRKPRAYVGIPNIVSTNTLERQFNPAQPNQRWVTDITYIRTHEGWLYLAVVIDLFSRLVVGWSMKSRMTTDLVLDALLMALWRRKPKCKVLIHSDQPIYES</sequence>
<dbReference type="PANTHER" id="PTHR46889:SF4">
    <property type="entry name" value="TRANSPOSASE INSO FOR INSERTION SEQUENCE ELEMENT IS911B-RELATED"/>
    <property type="match status" value="1"/>
</dbReference>
<accession>N8YKW5</accession>
<dbReference type="eggNOG" id="COG2801">
    <property type="taxonomic scope" value="Bacteria"/>
</dbReference>
<organism evidence="2 3">
    <name type="scientific">Acinetobacter venetianus (strain ATCC 31012 / DSM 23050 / BCRC 14357 / CCUG 45561 / CIP 110063 / KCTC 2702 / LMG 19082 / RAG-1)</name>
    <dbReference type="NCBI Taxonomy" id="1191460"/>
    <lineage>
        <taxon>Bacteria</taxon>
        <taxon>Pseudomonadati</taxon>
        <taxon>Pseudomonadota</taxon>
        <taxon>Gammaproteobacteria</taxon>
        <taxon>Moraxellales</taxon>
        <taxon>Moraxellaceae</taxon>
        <taxon>Acinetobacter</taxon>
    </lineage>
</organism>
<evidence type="ECO:0000259" key="1">
    <source>
        <dbReference type="PROSITE" id="PS50994"/>
    </source>
</evidence>
<evidence type="ECO:0000313" key="2">
    <source>
        <dbReference type="EMBL" id="ENV37336.1"/>
    </source>
</evidence>
<dbReference type="InterPro" id="IPR050900">
    <property type="entry name" value="Transposase_IS3/IS150/IS904"/>
</dbReference>
<reference evidence="2 3" key="1">
    <citation type="submission" date="2013-02" db="EMBL/GenBank/DDBJ databases">
        <title>The Genome Sequence of Acinetobacter venetianus CIP 110063.</title>
        <authorList>
            <consortium name="The Broad Institute Genome Sequencing Platform"/>
            <consortium name="The Broad Institute Genome Sequencing Center for Infectious Disease"/>
            <person name="Cerqueira G."/>
            <person name="Feldgarden M."/>
            <person name="Courvalin P."/>
            <person name="Perichon B."/>
            <person name="Grillot-Courvalin C."/>
            <person name="Clermont D."/>
            <person name="Rocha E."/>
            <person name="Yoon E.-J."/>
            <person name="Nemec A."/>
            <person name="Walker B."/>
            <person name="Young S.K."/>
            <person name="Zeng Q."/>
            <person name="Gargeya S."/>
            <person name="Fitzgerald M."/>
            <person name="Haas B."/>
            <person name="Abouelleil A."/>
            <person name="Alvarado L."/>
            <person name="Arachchi H.M."/>
            <person name="Berlin A.M."/>
            <person name="Chapman S.B."/>
            <person name="Dewar J."/>
            <person name="Goldberg J."/>
            <person name="Griggs A."/>
            <person name="Gujja S."/>
            <person name="Hansen M."/>
            <person name="Howarth C."/>
            <person name="Imamovic A."/>
            <person name="Larimer J."/>
            <person name="McCowan C."/>
            <person name="Murphy C."/>
            <person name="Neiman D."/>
            <person name="Pearson M."/>
            <person name="Priest M."/>
            <person name="Roberts A."/>
            <person name="Saif S."/>
            <person name="Shea T."/>
            <person name="Sisk P."/>
            <person name="Sykes S."/>
            <person name="Wortman J."/>
            <person name="Nusbaum C."/>
            <person name="Birren B."/>
        </authorList>
    </citation>
    <scope>NUCLEOTIDE SEQUENCE [LARGE SCALE GENOMIC DNA]</scope>
    <source>
        <strain evidence="3">ATCC 31012 / DSM 23050 / BCRC 14357 / CCUG 45561 / CIP 110063 / KCTC 2702 / LMG 19082 / RAG-1</strain>
    </source>
</reference>
<comment type="caution">
    <text evidence="2">The sequence shown here is derived from an EMBL/GenBank/DDBJ whole genome shotgun (WGS) entry which is preliminary data.</text>
</comment>
<feature type="domain" description="Integrase catalytic" evidence="1">
    <location>
        <begin position="90"/>
        <end position="167"/>
    </location>
</feature>
<dbReference type="SUPFAM" id="SSF53098">
    <property type="entry name" value="Ribonuclease H-like"/>
    <property type="match status" value="1"/>
</dbReference>
<dbReference type="Pfam" id="PF13276">
    <property type="entry name" value="HTH_21"/>
    <property type="match status" value="1"/>
</dbReference>